<evidence type="ECO:0000256" key="3">
    <source>
        <dbReference type="ARBA" id="ARBA00022692"/>
    </source>
</evidence>
<evidence type="ECO:0000256" key="4">
    <source>
        <dbReference type="ARBA" id="ARBA00022989"/>
    </source>
</evidence>
<evidence type="ECO:0000256" key="8">
    <source>
        <dbReference type="ARBA" id="ARBA00023224"/>
    </source>
</evidence>
<keyword evidence="6 10" id="KW-0472">Membrane</keyword>
<dbReference type="InterPro" id="IPR017452">
    <property type="entry name" value="GPCR_Rhodpsn_7TM"/>
</dbReference>
<dbReference type="InterPro" id="IPR000276">
    <property type="entry name" value="GPCR_Rhodpsn"/>
</dbReference>
<dbReference type="PANTHER" id="PTHR24228:SF59">
    <property type="entry name" value="NEUROPEPTIDE RECEPTOR 15"/>
    <property type="match status" value="1"/>
</dbReference>
<keyword evidence="5" id="KW-0297">G-protein coupled receptor</keyword>
<dbReference type="PROSITE" id="PS50262">
    <property type="entry name" value="G_PROTEIN_RECEP_F1_2"/>
    <property type="match status" value="1"/>
</dbReference>
<dbReference type="CDD" id="cd00637">
    <property type="entry name" value="7tm_classA_rhodopsin-like"/>
    <property type="match status" value="1"/>
</dbReference>
<dbReference type="PANTHER" id="PTHR24228">
    <property type="entry name" value="B2 BRADYKININ RECEPTOR/ANGIOTENSIN II RECEPTOR"/>
    <property type="match status" value="1"/>
</dbReference>
<protein>
    <recommendedName>
        <fullName evidence="11">G-protein coupled receptors family 1 profile domain-containing protein</fullName>
    </recommendedName>
</protein>
<feature type="compositionally biased region" description="Polar residues" evidence="9">
    <location>
        <begin position="148"/>
        <end position="162"/>
    </location>
</feature>
<keyword evidence="13" id="KW-1185">Reference proteome</keyword>
<evidence type="ECO:0000313" key="13">
    <source>
        <dbReference type="Proteomes" id="UP000735302"/>
    </source>
</evidence>
<dbReference type="AlphaFoldDB" id="A0AAV3Y198"/>
<evidence type="ECO:0000259" key="11">
    <source>
        <dbReference type="PROSITE" id="PS50262"/>
    </source>
</evidence>
<keyword evidence="4 10" id="KW-1133">Transmembrane helix</keyword>
<feature type="transmembrane region" description="Helical" evidence="10">
    <location>
        <begin position="23"/>
        <end position="42"/>
    </location>
</feature>
<dbReference type="PRINTS" id="PR00237">
    <property type="entry name" value="GPCRRHODOPSN"/>
</dbReference>
<comment type="caution">
    <text evidence="12">The sequence shown here is derived from an EMBL/GenBank/DDBJ whole genome shotgun (WGS) entry which is preliminary data.</text>
</comment>
<evidence type="ECO:0000256" key="2">
    <source>
        <dbReference type="ARBA" id="ARBA00022475"/>
    </source>
</evidence>
<feature type="region of interest" description="Disordered" evidence="9">
    <location>
        <begin position="142"/>
        <end position="165"/>
    </location>
</feature>
<dbReference type="SUPFAM" id="SSF81321">
    <property type="entry name" value="Family A G protein-coupled receptor-like"/>
    <property type="match status" value="1"/>
</dbReference>
<dbReference type="GO" id="GO:0004930">
    <property type="term" value="F:G protein-coupled receptor activity"/>
    <property type="evidence" value="ECO:0007669"/>
    <property type="project" value="UniProtKB-KW"/>
</dbReference>
<dbReference type="Proteomes" id="UP000735302">
    <property type="component" value="Unassembled WGS sequence"/>
</dbReference>
<feature type="transmembrane region" description="Helical" evidence="10">
    <location>
        <begin position="301"/>
        <end position="323"/>
    </location>
</feature>
<evidence type="ECO:0000256" key="1">
    <source>
        <dbReference type="ARBA" id="ARBA00004651"/>
    </source>
</evidence>
<accession>A0AAV3Y198</accession>
<evidence type="ECO:0000256" key="6">
    <source>
        <dbReference type="ARBA" id="ARBA00023136"/>
    </source>
</evidence>
<keyword evidence="7" id="KW-0675">Receptor</keyword>
<feature type="transmembrane region" description="Helical" evidence="10">
    <location>
        <begin position="260"/>
        <end position="281"/>
    </location>
</feature>
<keyword evidence="8" id="KW-0807">Transducer</keyword>
<evidence type="ECO:0000313" key="12">
    <source>
        <dbReference type="EMBL" id="GFN76679.1"/>
    </source>
</evidence>
<evidence type="ECO:0000256" key="9">
    <source>
        <dbReference type="SAM" id="MobiDB-lite"/>
    </source>
</evidence>
<dbReference type="EMBL" id="BLXT01000407">
    <property type="protein sequence ID" value="GFN76679.1"/>
    <property type="molecule type" value="Genomic_DNA"/>
</dbReference>
<name>A0AAV3Y198_9GAST</name>
<gene>
    <name evidence="12" type="ORF">PoB_000318500</name>
</gene>
<keyword evidence="2" id="KW-1003">Cell membrane</keyword>
<feature type="domain" description="G-protein coupled receptors family 1 profile" evidence="11">
    <location>
        <begin position="1"/>
        <end position="320"/>
    </location>
</feature>
<feature type="region of interest" description="Disordered" evidence="9">
    <location>
        <begin position="219"/>
        <end position="239"/>
    </location>
</feature>
<reference evidence="12 13" key="1">
    <citation type="journal article" date="2021" name="Elife">
        <title>Chloroplast acquisition without the gene transfer in kleptoplastic sea slugs, Plakobranchus ocellatus.</title>
        <authorList>
            <person name="Maeda T."/>
            <person name="Takahashi S."/>
            <person name="Yoshida T."/>
            <person name="Shimamura S."/>
            <person name="Takaki Y."/>
            <person name="Nagai Y."/>
            <person name="Toyoda A."/>
            <person name="Suzuki Y."/>
            <person name="Arimoto A."/>
            <person name="Ishii H."/>
            <person name="Satoh N."/>
            <person name="Nishiyama T."/>
            <person name="Hasebe M."/>
            <person name="Maruyama T."/>
            <person name="Minagawa J."/>
            <person name="Obokata J."/>
            <person name="Shigenobu S."/>
        </authorList>
    </citation>
    <scope>NUCLEOTIDE SEQUENCE [LARGE SCALE GENOMIC DNA]</scope>
</reference>
<evidence type="ECO:0000256" key="10">
    <source>
        <dbReference type="SAM" id="Phobius"/>
    </source>
</evidence>
<comment type="subcellular location">
    <subcellularLocation>
        <location evidence="1">Cell membrane</location>
        <topology evidence="1">Multi-pass membrane protein</topology>
    </subcellularLocation>
</comment>
<proteinExistence type="predicted"/>
<sequence>MKDSKLTHDAFNDAAYFLPCDSLIFALFLVMFISVVFCYINIAIKVRKVKRIGDSFVPPTTVTNVRGTEDEDKPESIQERNFVKIEHEDNSGDAQQIDCQSGAPRINQNLHVNKTQTSNTQHAAATSIHTIASTTNNHLTVPLKEMPSCSNRKTTSIEQDQSAKPVLHYQRQSNSLHMRIFLVDGCSADNSRSNPINDRSNSSGIPLNRSEANRVCSLGEASGDSENRNKDKDHETPPEIRLNQINIQKSQARHQRNVRITGLLFVVTAVFILSWVPPYIAMVKGFYIGYGWPISLGEILLLSYGPSVYVINTFSNPLIYAALSATYRRHISDLLRNMWKKILRVCQRG</sequence>
<keyword evidence="3 10" id="KW-0812">Transmembrane</keyword>
<evidence type="ECO:0000256" key="7">
    <source>
        <dbReference type="ARBA" id="ARBA00023170"/>
    </source>
</evidence>
<feature type="compositionally biased region" description="Basic and acidic residues" evidence="9">
    <location>
        <begin position="225"/>
        <end position="238"/>
    </location>
</feature>
<dbReference type="GO" id="GO:0005886">
    <property type="term" value="C:plasma membrane"/>
    <property type="evidence" value="ECO:0007669"/>
    <property type="project" value="UniProtKB-SubCell"/>
</dbReference>
<dbReference type="Gene3D" id="1.20.1070.10">
    <property type="entry name" value="Rhodopsin 7-helix transmembrane proteins"/>
    <property type="match status" value="1"/>
</dbReference>
<organism evidence="12 13">
    <name type="scientific">Plakobranchus ocellatus</name>
    <dbReference type="NCBI Taxonomy" id="259542"/>
    <lineage>
        <taxon>Eukaryota</taxon>
        <taxon>Metazoa</taxon>
        <taxon>Spiralia</taxon>
        <taxon>Lophotrochozoa</taxon>
        <taxon>Mollusca</taxon>
        <taxon>Gastropoda</taxon>
        <taxon>Heterobranchia</taxon>
        <taxon>Euthyneura</taxon>
        <taxon>Panpulmonata</taxon>
        <taxon>Sacoglossa</taxon>
        <taxon>Placobranchoidea</taxon>
        <taxon>Plakobranchidae</taxon>
        <taxon>Plakobranchus</taxon>
    </lineage>
</organism>
<evidence type="ECO:0000256" key="5">
    <source>
        <dbReference type="ARBA" id="ARBA00023040"/>
    </source>
</evidence>